<evidence type="ECO:0000313" key="2">
    <source>
        <dbReference type="Proteomes" id="UP000070260"/>
    </source>
</evidence>
<geneLocation type="plasmid" evidence="1 2">
    <name>pJFP838A</name>
</geneLocation>
<dbReference type="PATRIC" id="fig|1502.177.peg.3557"/>
<organism evidence="1 2">
    <name type="scientific">Clostridium perfringens</name>
    <dbReference type="NCBI Taxonomy" id="1502"/>
    <lineage>
        <taxon>Bacteria</taxon>
        <taxon>Bacillati</taxon>
        <taxon>Bacillota</taxon>
        <taxon>Clostridia</taxon>
        <taxon>Eubacteriales</taxon>
        <taxon>Clostridiaceae</taxon>
        <taxon>Clostridium</taxon>
    </lineage>
</organism>
<name>A0A140GRV4_CLOPF</name>
<dbReference type="AlphaFoldDB" id="A0A140GRV4"/>
<evidence type="ECO:0000313" key="1">
    <source>
        <dbReference type="EMBL" id="AMN31263.1"/>
    </source>
</evidence>
<proteinExistence type="predicted"/>
<dbReference type="RefSeq" id="WP_061429849.1">
    <property type="nucleotide sequence ID" value="NZ_CATNZX010000014.1"/>
</dbReference>
<keyword evidence="1" id="KW-0614">Plasmid</keyword>
<gene>
    <name evidence="1" type="ORF">JFP838_pA0347</name>
</gene>
<dbReference type="EMBL" id="CP013615">
    <property type="protein sequence ID" value="AMN31263.1"/>
    <property type="molecule type" value="Genomic_DNA"/>
</dbReference>
<dbReference type="Proteomes" id="UP000070260">
    <property type="component" value="Plasmid pJFP838A"/>
</dbReference>
<reference evidence="1 2" key="1">
    <citation type="journal article" date="2016" name="PLoS ONE">
        <title>Plasmid Characterization and Chromosome Analysis of Two netF+ Clostridium perfringens Isolates Associated with Foal and Canine Necrotizing Enteritis.</title>
        <authorList>
            <person name="Mehdizadeh Gohari I."/>
            <person name="Kropinski A.M."/>
            <person name="Weese S.J."/>
            <person name="Parreira V.R."/>
            <person name="Whitehead A.E."/>
            <person name="Boerlin P."/>
            <person name="Prescott J.F."/>
        </authorList>
    </citation>
    <scope>NUCLEOTIDE SEQUENCE [LARGE SCALE GENOMIC DNA]</scope>
    <source>
        <strain evidence="1 2">JP838</strain>
        <plasmid evidence="2">Plasmid pJFP838A</plasmid>
    </source>
</reference>
<dbReference type="OrthoDB" id="3004721at2"/>
<sequence length="256" mass="30372">MDVFENKVNPDKFRYTNKIWNDLELNKPWSLGMLSRLINLRRFKSKEEWKEFYFFSGQKRLELIKKKDIFVKSILTQRIQPKASLDNQYISTNYNYGRTEEELKYKGFILYEEILKKGNPLKITLQECIYMVLFRTIGETWNGIVQRERNTIKILEKEFKEFNGVRFVKTNGSKDTLYEVDYDVYFKGKIIAGLQIKPKSYLSLEDAELKALNMAKNGEYKNLYGADVIYIYSDFNGTIGNLESIKNLREIIKECI</sequence>
<protein>
    <submittedName>
        <fullName evidence="1">Uncharacterized protein</fullName>
    </submittedName>
</protein>
<accession>A0A140GRV4</accession>